<comment type="caution">
    <text evidence="2">The sequence shown here is derived from an EMBL/GenBank/DDBJ whole genome shotgun (WGS) entry which is preliminary data.</text>
</comment>
<dbReference type="EMBL" id="JAAKFY010000010">
    <property type="protein sequence ID" value="KAF3850545.1"/>
    <property type="molecule type" value="Genomic_DNA"/>
</dbReference>
<name>A0A7J5YMC4_DISMA</name>
<evidence type="ECO:0000256" key="1">
    <source>
        <dbReference type="SAM" id="MobiDB-lite"/>
    </source>
</evidence>
<gene>
    <name evidence="2" type="ORF">F7725_012317</name>
</gene>
<accession>A0A7J5YMC4</accession>
<feature type="region of interest" description="Disordered" evidence="1">
    <location>
        <begin position="1"/>
        <end position="30"/>
    </location>
</feature>
<keyword evidence="3" id="KW-1185">Reference proteome</keyword>
<dbReference type="Proteomes" id="UP000518266">
    <property type="component" value="Unassembled WGS sequence"/>
</dbReference>
<protein>
    <submittedName>
        <fullName evidence="2">Uncharacterized protein</fullName>
    </submittedName>
</protein>
<evidence type="ECO:0000313" key="3">
    <source>
        <dbReference type="Proteomes" id="UP000518266"/>
    </source>
</evidence>
<evidence type="ECO:0000313" key="2">
    <source>
        <dbReference type="EMBL" id="KAF3850545.1"/>
    </source>
</evidence>
<dbReference type="AlphaFoldDB" id="A0A7J5YMC4"/>
<proteinExistence type="predicted"/>
<organism evidence="2 3">
    <name type="scientific">Dissostichus mawsoni</name>
    <name type="common">Antarctic cod</name>
    <dbReference type="NCBI Taxonomy" id="36200"/>
    <lineage>
        <taxon>Eukaryota</taxon>
        <taxon>Metazoa</taxon>
        <taxon>Chordata</taxon>
        <taxon>Craniata</taxon>
        <taxon>Vertebrata</taxon>
        <taxon>Euteleostomi</taxon>
        <taxon>Actinopterygii</taxon>
        <taxon>Neopterygii</taxon>
        <taxon>Teleostei</taxon>
        <taxon>Neoteleostei</taxon>
        <taxon>Acanthomorphata</taxon>
        <taxon>Eupercaria</taxon>
        <taxon>Perciformes</taxon>
        <taxon>Notothenioidei</taxon>
        <taxon>Nototheniidae</taxon>
        <taxon>Dissostichus</taxon>
    </lineage>
</organism>
<reference evidence="2 3" key="1">
    <citation type="submission" date="2020-03" db="EMBL/GenBank/DDBJ databases">
        <title>Dissostichus mawsoni Genome sequencing and assembly.</title>
        <authorList>
            <person name="Park H."/>
        </authorList>
    </citation>
    <scope>NUCLEOTIDE SEQUENCE [LARGE SCALE GENOMIC DNA]</scope>
    <source>
        <strain evidence="2">DM0001</strain>
        <tissue evidence="2">Muscle</tissue>
    </source>
</reference>
<sequence length="79" mass="8689">MNTNLRRVAVTHSSAPPPTGRHTAPRRSLLKPYGMPSSVVVMFLRISGSTFEPAPWITNLNACSIVSLGEHNTSMRTRQ</sequence>